<gene>
    <name evidence="5" type="primary">ASPG1</name>
    <name evidence="5" type="ORF">QJS10_CPA05g02156</name>
</gene>
<dbReference type="AlphaFoldDB" id="A0AAV9ERF4"/>
<evidence type="ECO:0000313" key="5">
    <source>
        <dbReference type="EMBL" id="KAK1316181.1"/>
    </source>
</evidence>
<comment type="caution">
    <text evidence="5">The sequence shown here is derived from an EMBL/GenBank/DDBJ whole genome shotgun (WGS) entry which is preliminary data.</text>
</comment>
<dbReference type="PANTHER" id="PTHR13683">
    <property type="entry name" value="ASPARTYL PROTEASES"/>
    <property type="match status" value="1"/>
</dbReference>
<feature type="signal peptide" evidence="3">
    <location>
        <begin position="1"/>
        <end position="22"/>
    </location>
</feature>
<comment type="similarity">
    <text evidence="1">Belongs to the peptidase A1 family.</text>
</comment>
<dbReference type="InterPro" id="IPR001969">
    <property type="entry name" value="Aspartic_peptidase_AS"/>
</dbReference>
<keyword evidence="6" id="KW-1185">Reference proteome</keyword>
<feature type="active site" evidence="2">
    <location>
        <position position="142"/>
    </location>
</feature>
<name>A0AAV9ERF4_ACOCL</name>
<keyword evidence="3" id="KW-0732">Signal</keyword>
<dbReference type="Pfam" id="PF14541">
    <property type="entry name" value="TAXi_C"/>
    <property type="match status" value="1"/>
</dbReference>
<dbReference type="PROSITE" id="PS00141">
    <property type="entry name" value="ASP_PROTEASE"/>
    <property type="match status" value="1"/>
</dbReference>
<dbReference type="InterPro" id="IPR032861">
    <property type="entry name" value="TAXi_N"/>
</dbReference>
<feature type="domain" description="Peptidase A1" evidence="4">
    <location>
        <begin position="124"/>
        <end position="382"/>
    </location>
</feature>
<feature type="chain" id="PRO_5043485483" evidence="3">
    <location>
        <begin position="23"/>
        <end position="382"/>
    </location>
</feature>
<dbReference type="InterPro" id="IPR001461">
    <property type="entry name" value="Aspartic_peptidase_A1"/>
</dbReference>
<dbReference type="GO" id="GO:0006508">
    <property type="term" value="P:proteolysis"/>
    <property type="evidence" value="ECO:0007669"/>
    <property type="project" value="UniProtKB-KW"/>
</dbReference>
<sequence length="382" mass="40089">MGLVSFFFFSFILSLLLGAVSPSGGVVDKSCDAPFQGEHLNSSGLHLTLHHAHGPCSPFSSTPPLPFSEILRHDELRVQSLNSRLTNPKTAKPNKTPLLDSGPWSTSSINVPLTPGRSIGVGNYVTRIGLGTPSKSYAVVVDTGSSLSWVQCQPCAVFCHVQQGPIFNPTASNSYQVSSCKSPECLGLQTATLNPSMCTRRNMCVYSASYGDGSYSVGYLSRDTLTLGTGQISGFVYGLSMVAQLGPKYGFAFSYCLPTSSSTGYLSIGGTGAGRAAYTRMYDSGGLYALKLTSVVVNGRALGASTGGTTIIDSGTVISRIQPALYAALKQAVVRALAGVPRAPAYSILDTCFKGSARSVRAPGVRLGSREGQRWTSGRGTC</sequence>
<dbReference type="Gene3D" id="2.40.70.10">
    <property type="entry name" value="Acid Proteases"/>
    <property type="match status" value="2"/>
</dbReference>
<reference evidence="5" key="2">
    <citation type="submission" date="2023-06" db="EMBL/GenBank/DDBJ databases">
        <authorList>
            <person name="Ma L."/>
            <person name="Liu K.-W."/>
            <person name="Li Z."/>
            <person name="Hsiao Y.-Y."/>
            <person name="Qi Y."/>
            <person name="Fu T."/>
            <person name="Tang G."/>
            <person name="Zhang D."/>
            <person name="Sun W.-H."/>
            <person name="Liu D.-K."/>
            <person name="Li Y."/>
            <person name="Chen G.-Z."/>
            <person name="Liu X.-D."/>
            <person name="Liao X.-Y."/>
            <person name="Jiang Y.-T."/>
            <person name="Yu X."/>
            <person name="Hao Y."/>
            <person name="Huang J."/>
            <person name="Zhao X.-W."/>
            <person name="Ke S."/>
            <person name="Chen Y.-Y."/>
            <person name="Wu W.-L."/>
            <person name="Hsu J.-L."/>
            <person name="Lin Y.-F."/>
            <person name="Huang M.-D."/>
            <person name="Li C.-Y."/>
            <person name="Huang L."/>
            <person name="Wang Z.-W."/>
            <person name="Zhao X."/>
            <person name="Zhong W.-Y."/>
            <person name="Peng D.-H."/>
            <person name="Ahmad S."/>
            <person name="Lan S."/>
            <person name="Zhang J.-S."/>
            <person name="Tsai W.-C."/>
            <person name="Van De Peer Y."/>
            <person name="Liu Z.-J."/>
        </authorList>
    </citation>
    <scope>NUCLEOTIDE SEQUENCE</scope>
    <source>
        <strain evidence="5">CP</strain>
        <tissue evidence="5">Leaves</tissue>
    </source>
</reference>
<protein>
    <submittedName>
        <fullName evidence="5">Protein ASPARTIC PROTEASE IN GUARD CELL 1</fullName>
    </submittedName>
</protein>
<dbReference type="SUPFAM" id="SSF50630">
    <property type="entry name" value="Acid proteases"/>
    <property type="match status" value="1"/>
</dbReference>
<evidence type="ECO:0000256" key="3">
    <source>
        <dbReference type="SAM" id="SignalP"/>
    </source>
</evidence>
<feature type="active site" evidence="2">
    <location>
        <position position="313"/>
    </location>
</feature>
<dbReference type="EMBL" id="JAUJYO010000005">
    <property type="protein sequence ID" value="KAK1316181.1"/>
    <property type="molecule type" value="Genomic_DNA"/>
</dbReference>
<dbReference type="PROSITE" id="PS51767">
    <property type="entry name" value="PEPTIDASE_A1"/>
    <property type="match status" value="1"/>
</dbReference>
<evidence type="ECO:0000256" key="2">
    <source>
        <dbReference type="PIRSR" id="PIRSR601461-1"/>
    </source>
</evidence>
<accession>A0AAV9ERF4</accession>
<dbReference type="InterPro" id="IPR033121">
    <property type="entry name" value="PEPTIDASE_A1"/>
</dbReference>
<evidence type="ECO:0000259" key="4">
    <source>
        <dbReference type="PROSITE" id="PS51767"/>
    </source>
</evidence>
<dbReference type="PANTHER" id="PTHR13683:SF809">
    <property type="entry name" value="PEPTIDASE A1 DOMAIN-CONTAINING PROTEIN"/>
    <property type="match status" value="1"/>
</dbReference>
<dbReference type="GO" id="GO:0004190">
    <property type="term" value="F:aspartic-type endopeptidase activity"/>
    <property type="evidence" value="ECO:0007669"/>
    <property type="project" value="InterPro"/>
</dbReference>
<evidence type="ECO:0000313" key="6">
    <source>
        <dbReference type="Proteomes" id="UP001180020"/>
    </source>
</evidence>
<reference evidence="5" key="1">
    <citation type="journal article" date="2023" name="Nat. Commun.">
        <title>Diploid and tetraploid genomes of Acorus and the evolution of monocots.</title>
        <authorList>
            <person name="Ma L."/>
            <person name="Liu K.W."/>
            <person name="Li Z."/>
            <person name="Hsiao Y.Y."/>
            <person name="Qi Y."/>
            <person name="Fu T."/>
            <person name="Tang G.D."/>
            <person name="Zhang D."/>
            <person name="Sun W.H."/>
            <person name="Liu D.K."/>
            <person name="Li Y."/>
            <person name="Chen G.Z."/>
            <person name="Liu X.D."/>
            <person name="Liao X.Y."/>
            <person name="Jiang Y.T."/>
            <person name="Yu X."/>
            <person name="Hao Y."/>
            <person name="Huang J."/>
            <person name="Zhao X.W."/>
            <person name="Ke S."/>
            <person name="Chen Y.Y."/>
            <person name="Wu W.L."/>
            <person name="Hsu J.L."/>
            <person name="Lin Y.F."/>
            <person name="Huang M.D."/>
            <person name="Li C.Y."/>
            <person name="Huang L."/>
            <person name="Wang Z.W."/>
            <person name="Zhao X."/>
            <person name="Zhong W.Y."/>
            <person name="Peng D.H."/>
            <person name="Ahmad S."/>
            <person name="Lan S."/>
            <person name="Zhang J.S."/>
            <person name="Tsai W.C."/>
            <person name="Van de Peer Y."/>
            <person name="Liu Z.J."/>
        </authorList>
    </citation>
    <scope>NUCLEOTIDE SEQUENCE</scope>
    <source>
        <strain evidence="5">CP</strain>
    </source>
</reference>
<dbReference type="InterPro" id="IPR021109">
    <property type="entry name" value="Peptidase_aspartic_dom_sf"/>
</dbReference>
<dbReference type="InterPro" id="IPR032799">
    <property type="entry name" value="TAXi_C"/>
</dbReference>
<dbReference type="Proteomes" id="UP001180020">
    <property type="component" value="Unassembled WGS sequence"/>
</dbReference>
<evidence type="ECO:0000256" key="1">
    <source>
        <dbReference type="ARBA" id="ARBA00007447"/>
    </source>
</evidence>
<proteinExistence type="inferred from homology"/>
<dbReference type="Pfam" id="PF14543">
    <property type="entry name" value="TAXi_N"/>
    <property type="match status" value="1"/>
</dbReference>
<keyword evidence="5" id="KW-0645">Protease</keyword>
<keyword evidence="5" id="KW-0378">Hydrolase</keyword>
<organism evidence="5 6">
    <name type="scientific">Acorus calamus</name>
    <name type="common">Sweet flag</name>
    <dbReference type="NCBI Taxonomy" id="4465"/>
    <lineage>
        <taxon>Eukaryota</taxon>
        <taxon>Viridiplantae</taxon>
        <taxon>Streptophyta</taxon>
        <taxon>Embryophyta</taxon>
        <taxon>Tracheophyta</taxon>
        <taxon>Spermatophyta</taxon>
        <taxon>Magnoliopsida</taxon>
        <taxon>Liliopsida</taxon>
        <taxon>Acoraceae</taxon>
        <taxon>Acorus</taxon>
    </lineage>
</organism>